<name>A0A803PSJ0_CANSA</name>
<keyword evidence="2" id="KW-1185">Reference proteome</keyword>
<accession>A0A803PSJ0</accession>
<dbReference type="SUPFAM" id="SSF56219">
    <property type="entry name" value="DNase I-like"/>
    <property type="match status" value="1"/>
</dbReference>
<dbReference type="PANTHER" id="PTHR33710">
    <property type="entry name" value="BNAC02G09200D PROTEIN"/>
    <property type="match status" value="1"/>
</dbReference>
<dbReference type="PANTHER" id="PTHR33710:SF81">
    <property type="entry name" value="ENDONUCLEASE_EXONUCLEASE_PHOSPHATASE DOMAIN-CONTAINING PROTEIN"/>
    <property type="match status" value="1"/>
</dbReference>
<dbReference type="AlphaFoldDB" id="A0A803PSJ0"/>
<dbReference type="Proteomes" id="UP000596661">
    <property type="component" value="Chromosome 5"/>
</dbReference>
<proteinExistence type="predicted"/>
<evidence type="ECO:0000313" key="2">
    <source>
        <dbReference type="Proteomes" id="UP000596661"/>
    </source>
</evidence>
<dbReference type="InterPro" id="IPR036691">
    <property type="entry name" value="Endo/exonu/phosph_ase_sf"/>
</dbReference>
<organism evidence="1 2">
    <name type="scientific">Cannabis sativa</name>
    <name type="common">Hemp</name>
    <name type="synonym">Marijuana</name>
    <dbReference type="NCBI Taxonomy" id="3483"/>
    <lineage>
        <taxon>Eukaryota</taxon>
        <taxon>Viridiplantae</taxon>
        <taxon>Streptophyta</taxon>
        <taxon>Embryophyta</taxon>
        <taxon>Tracheophyta</taxon>
        <taxon>Spermatophyta</taxon>
        <taxon>Magnoliopsida</taxon>
        <taxon>eudicotyledons</taxon>
        <taxon>Gunneridae</taxon>
        <taxon>Pentapetalae</taxon>
        <taxon>rosids</taxon>
        <taxon>fabids</taxon>
        <taxon>Rosales</taxon>
        <taxon>Cannabaceae</taxon>
        <taxon>Cannabis</taxon>
    </lineage>
</organism>
<evidence type="ECO:0000313" key="1">
    <source>
        <dbReference type="EnsemblPlants" id="cds.evm.model.05.947"/>
    </source>
</evidence>
<reference evidence="1" key="2">
    <citation type="submission" date="2021-03" db="UniProtKB">
        <authorList>
            <consortium name="EnsemblPlants"/>
        </authorList>
    </citation>
    <scope>IDENTIFICATION</scope>
</reference>
<dbReference type="Gramene" id="evm.model.05.947">
    <property type="protein sequence ID" value="cds.evm.model.05.947"/>
    <property type="gene ID" value="evm.TU.05.947"/>
</dbReference>
<dbReference type="EMBL" id="UZAU01000475">
    <property type="status" value="NOT_ANNOTATED_CDS"/>
    <property type="molecule type" value="Genomic_DNA"/>
</dbReference>
<dbReference type="EnsemblPlants" id="evm.model.05.947">
    <property type="protein sequence ID" value="cds.evm.model.05.947"/>
    <property type="gene ID" value="evm.TU.05.947"/>
</dbReference>
<evidence type="ECO:0008006" key="3">
    <source>
        <dbReference type="Google" id="ProtNLM"/>
    </source>
</evidence>
<protein>
    <recommendedName>
        <fullName evidence="3">Reverse transcriptase</fullName>
    </recommendedName>
</protein>
<sequence>MENCKMADLKYSGSFFTWNNKQKPEERIFSTIDRAMVNTHWINVFPSSEVVFLPELSFDHSPILVTIYEDRSYGKKPFRLRKILPDLIAENQGGFVHGRFIAHNVLVCQDLVRLYGRKNCKPNCMIKIYLRKAYNTIEWEFLEEMMTALGFPGMEYLSRFFTKVGEWPGFKFHDICAFLKLNHMCFADDLLVFCNGDFISVMLLLKGLKLFSTSSGLLPNEQKTAIYCSGMPESEVSRILEASNFTRSSLPFRYLGIHARNEVLWNQQVWLINTTVKKSQQMSKLGIKGLLPKKAKVEDKTWILMV</sequence>
<reference evidence="1" key="1">
    <citation type="submission" date="2018-11" db="EMBL/GenBank/DDBJ databases">
        <authorList>
            <person name="Grassa J C."/>
        </authorList>
    </citation>
    <scope>NUCLEOTIDE SEQUENCE [LARGE SCALE GENOMIC DNA]</scope>
</reference>